<gene>
    <name evidence="1" type="ORF">NQX30_04375</name>
</gene>
<dbReference type="EMBL" id="JANQAO010000002">
    <property type="protein sequence ID" value="MDM5147605.1"/>
    <property type="molecule type" value="Genomic_DNA"/>
</dbReference>
<proteinExistence type="predicted"/>
<dbReference type="Gene3D" id="3.30.2270.10">
    <property type="entry name" value="Folate-binding superfamily"/>
    <property type="match status" value="1"/>
</dbReference>
<evidence type="ECO:0000313" key="1">
    <source>
        <dbReference type="EMBL" id="MDM5147605.1"/>
    </source>
</evidence>
<evidence type="ECO:0000313" key="2">
    <source>
        <dbReference type="Proteomes" id="UP001168167"/>
    </source>
</evidence>
<dbReference type="Proteomes" id="UP001168167">
    <property type="component" value="Unassembled WGS sequence"/>
</dbReference>
<dbReference type="InterPro" id="IPR038561">
    <property type="entry name" value="SoxD_sf"/>
</dbReference>
<protein>
    <submittedName>
        <fullName evidence="1">Sarcosine oxidase subunit delta</fullName>
    </submittedName>
</protein>
<organism evidence="1 2">
    <name type="scientific">Candidatus Doriopsillibacter californiensis</name>
    <dbReference type="NCBI Taxonomy" id="2970740"/>
    <lineage>
        <taxon>Bacteria</taxon>
        <taxon>Pseudomonadati</taxon>
        <taxon>Pseudomonadota</taxon>
        <taxon>Gammaproteobacteria</taxon>
        <taxon>Candidatus Tethybacterales</taxon>
        <taxon>Candidatus Persebacteraceae</taxon>
        <taxon>Candidatus Doriopsillibacter</taxon>
    </lineage>
</organism>
<accession>A0ABT7QLN1</accession>
<reference evidence="1" key="1">
    <citation type="submission" date="2022-08" db="EMBL/GenBank/DDBJ databases">
        <authorList>
            <person name="Dzunkova M."/>
            <person name="La Clair J."/>
            <person name="Tyml T."/>
            <person name="Doud D."/>
            <person name="Schulz F."/>
            <person name="Piquer S."/>
            <person name="Porcel Sanchis D."/>
            <person name="Osborn A."/>
            <person name="Robinson D."/>
            <person name="Louie K.B."/>
            <person name="Bowen B.P."/>
            <person name="Bowers R."/>
            <person name="Lee J."/>
            <person name="Arnau Llombart V."/>
            <person name="Diaz Villanueva W."/>
            <person name="Gosliner T."/>
            <person name="Northen T."/>
            <person name="Cheng J.-F."/>
            <person name="Burkart M.D."/>
            <person name="Woyke T."/>
        </authorList>
    </citation>
    <scope>NUCLEOTIDE SEQUENCE</scope>
    <source>
        <strain evidence="1">Df01</strain>
    </source>
</reference>
<reference evidence="1" key="2">
    <citation type="journal article" date="2023" name="Microbiome">
        <title>Synthase-selected sorting approach identifies a beta-lactone synthase in a nudibranch symbiotic bacterium.</title>
        <authorList>
            <person name="Dzunkova M."/>
            <person name="La Clair J.J."/>
            <person name="Tyml T."/>
            <person name="Doud D."/>
            <person name="Schulz F."/>
            <person name="Piquer-Esteban S."/>
            <person name="Porcel Sanchis D."/>
            <person name="Osborn A."/>
            <person name="Robinson D."/>
            <person name="Louie K.B."/>
            <person name="Bowen B.P."/>
            <person name="Bowers R.M."/>
            <person name="Lee J."/>
            <person name="Arnau V."/>
            <person name="Diaz-Villanueva W."/>
            <person name="Stepanauskas R."/>
            <person name="Gosliner T."/>
            <person name="Date S.V."/>
            <person name="Northen T.R."/>
            <person name="Cheng J.F."/>
            <person name="Burkart M.D."/>
            <person name="Woyke T."/>
        </authorList>
    </citation>
    <scope>NUCLEOTIDE SEQUENCE</scope>
    <source>
        <strain evidence="1">Df01</strain>
    </source>
</reference>
<keyword evidence="2" id="KW-1185">Reference proteome</keyword>
<sequence length="92" mass="10425">MKLIPCPLNGPRPEDEFVCGGSIRAVPPSDADDATWRDYLFFDANLPNEVWEWWCHTPSVYWFAARRDTYSDVISATMTVGEAQKQLEAGTL</sequence>
<name>A0ABT7QLN1_9GAMM</name>
<comment type="caution">
    <text evidence="1">The sequence shown here is derived from an EMBL/GenBank/DDBJ whole genome shotgun (WGS) entry which is preliminary data.</text>
</comment>
<dbReference type="InterPro" id="IPR006279">
    <property type="entry name" value="SoxD"/>
</dbReference>
<dbReference type="Pfam" id="PF04267">
    <property type="entry name" value="SoxD"/>
    <property type="match status" value="1"/>
</dbReference>